<evidence type="ECO:0000313" key="3">
    <source>
        <dbReference type="Proteomes" id="UP000198415"/>
    </source>
</evidence>
<feature type="compositionally biased region" description="Basic and acidic residues" evidence="1">
    <location>
        <begin position="123"/>
        <end position="132"/>
    </location>
</feature>
<feature type="compositionally biased region" description="Low complexity" evidence="1">
    <location>
        <begin position="36"/>
        <end position="47"/>
    </location>
</feature>
<feature type="compositionally biased region" description="Basic and acidic residues" evidence="1">
    <location>
        <begin position="7"/>
        <end position="19"/>
    </location>
</feature>
<name>A0A239BG71_9ACTN</name>
<evidence type="ECO:0000313" key="2">
    <source>
        <dbReference type="EMBL" id="SNS06348.1"/>
    </source>
</evidence>
<dbReference type="EMBL" id="FZNR01000009">
    <property type="protein sequence ID" value="SNS06348.1"/>
    <property type="molecule type" value="Genomic_DNA"/>
</dbReference>
<dbReference type="Proteomes" id="UP000198415">
    <property type="component" value="Unassembled WGS sequence"/>
</dbReference>
<protein>
    <submittedName>
        <fullName evidence="2">Uncharacterized protein</fullName>
    </submittedName>
</protein>
<feature type="compositionally biased region" description="Basic and acidic residues" evidence="1">
    <location>
        <begin position="138"/>
        <end position="150"/>
    </location>
</feature>
<feature type="compositionally biased region" description="Acidic residues" evidence="1">
    <location>
        <begin position="102"/>
        <end position="122"/>
    </location>
</feature>
<dbReference type="AlphaFoldDB" id="A0A239BG71"/>
<organism evidence="2 3">
    <name type="scientific">Actinoplanes regularis</name>
    <dbReference type="NCBI Taxonomy" id="52697"/>
    <lineage>
        <taxon>Bacteria</taxon>
        <taxon>Bacillati</taxon>
        <taxon>Actinomycetota</taxon>
        <taxon>Actinomycetes</taxon>
        <taxon>Micromonosporales</taxon>
        <taxon>Micromonosporaceae</taxon>
        <taxon>Actinoplanes</taxon>
    </lineage>
</organism>
<keyword evidence="3" id="KW-1185">Reference proteome</keyword>
<sequence length="265" mass="28247">MRFFSNEAKDNLDDQDLRADTVPLQRPGSPWDDRPGGNAEAASGASAPVTGPPDDVDRDTASEAADSGAGDDDALEDRPRKHDGAPVDHDVDVPLDDRADDVTEEPAADSDPDEADEADATDEADKADATDKADEEPAERAETGRHRDDELTPVAEPVVAVAAVQPPAVTEAEPGVVTAGGPAAFFPEAESQPLRDRWREVQLRFVDDPKTSTAEAAALVDETIEKLTASLRQHRGSLAVGGDDTEALRVELRAYRDILDRLLGL</sequence>
<accession>A0A239BG71</accession>
<feature type="region of interest" description="Disordered" evidence="1">
    <location>
        <begin position="1"/>
        <end position="153"/>
    </location>
</feature>
<evidence type="ECO:0000256" key="1">
    <source>
        <dbReference type="SAM" id="MobiDB-lite"/>
    </source>
</evidence>
<proteinExistence type="predicted"/>
<feature type="compositionally biased region" description="Basic and acidic residues" evidence="1">
    <location>
        <begin position="76"/>
        <end position="101"/>
    </location>
</feature>
<gene>
    <name evidence="2" type="ORF">SAMN06264365_109160</name>
</gene>
<reference evidence="2 3" key="1">
    <citation type="submission" date="2017-06" db="EMBL/GenBank/DDBJ databases">
        <authorList>
            <person name="Kim H.J."/>
            <person name="Triplett B.A."/>
        </authorList>
    </citation>
    <scope>NUCLEOTIDE SEQUENCE [LARGE SCALE GENOMIC DNA]</scope>
    <source>
        <strain evidence="2 3">DSM 43151</strain>
    </source>
</reference>
<dbReference type="RefSeq" id="WP_089295407.1">
    <property type="nucleotide sequence ID" value="NZ_BOMU01000059.1"/>
</dbReference>